<gene>
    <name evidence="2" type="ORF">F5X71_34815</name>
</gene>
<sequence length="296" mass="33257">MEDPMAPGLDSPTPIEIVAELSELQRAKRVINLIDQAHFVYDRALEKHLEGKRLAATAILFSGGNDSTVLTHLMRSRATHAIHCNTTIGIEQTREFVRATCESLGIPLIEEIAPRTYRELVLEQGFPGPGHHIKMYQRLKERGLRQARRKLVADGRKERVAFIAGRRRQESKRRQIVPLYERVDSVIWVSPIAMWTALDLTTYRRMHSDVPLNEVSQLLHMSGECLCGSFAKPGELEEIRMWFPDVAAEIDQLQRDVAAAGHRGTKATWGNGAGTHIARTGPLCSSCDFTTTRASR</sequence>
<feature type="domain" description="Phosphoadenosine phosphosulphate reductase" evidence="1">
    <location>
        <begin position="58"/>
        <end position="214"/>
    </location>
</feature>
<dbReference type="AlphaFoldDB" id="A0A6G9Y0R7"/>
<dbReference type="SUPFAM" id="SSF52402">
    <property type="entry name" value="Adenine nucleotide alpha hydrolases-like"/>
    <property type="match status" value="1"/>
</dbReference>
<reference evidence="2 3" key="1">
    <citation type="journal article" date="2019" name="ACS Chem. Biol.">
        <title>Identification and Mobilization of a Cryptic Antibiotic Biosynthesis Gene Locus from a Human-Pathogenic Nocardia Isolate.</title>
        <authorList>
            <person name="Herisse M."/>
            <person name="Ishida K."/>
            <person name="Porter J.L."/>
            <person name="Howden B."/>
            <person name="Hertweck C."/>
            <person name="Stinear T.P."/>
            <person name="Pidot S.J."/>
        </authorList>
    </citation>
    <scope>NUCLEOTIDE SEQUENCE [LARGE SCALE GENOMIC DNA]</scope>
    <source>
        <strain evidence="2 3">AUSMDU00024985</strain>
    </source>
</reference>
<organism evidence="2 3">
    <name type="scientific">Nocardia brasiliensis</name>
    <dbReference type="NCBI Taxonomy" id="37326"/>
    <lineage>
        <taxon>Bacteria</taxon>
        <taxon>Bacillati</taxon>
        <taxon>Actinomycetota</taxon>
        <taxon>Actinomycetes</taxon>
        <taxon>Mycobacteriales</taxon>
        <taxon>Nocardiaceae</taxon>
        <taxon>Nocardia</taxon>
    </lineage>
</organism>
<dbReference type="PANTHER" id="PTHR43196:SF2">
    <property type="entry name" value="PHOSPHOADENOSINE PHOSPHOSULFATE REDUCTASE"/>
    <property type="match status" value="1"/>
</dbReference>
<evidence type="ECO:0000313" key="3">
    <source>
        <dbReference type="Proteomes" id="UP000501705"/>
    </source>
</evidence>
<dbReference type="PANTHER" id="PTHR43196">
    <property type="entry name" value="SULFATE ADENYLYLTRANSFERASE SUBUNIT 2"/>
    <property type="match status" value="1"/>
</dbReference>
<name>A0A6G9Y0R7_NOCBR</name>
<proteinExistence type="predicted"/>
<dbReference type="Gene3D" id="3.40.50.620">
    <property type="entry name" value="HUPs"/>
    <property type="match status" value="1"/>
</dbReference>
<dbReference type="InterPro" id="IPR002500">
    <property type="entry name" value="PAPS_reduct_dom"/>
</dbReference>
<dbReference type="InterPro" id="IPR014729">
    <property type="entry name" value="Rossmann-like_a/b/a_fold"/>
</dbReference>
<protein>
    <submittedName>
        <fullName evidence="2">Phosphoadenosine phosphosulfate reductase family protein</fullName>
    </submittedName>
</protein>
<dbReference type="GO" id="GO:0003824">
    <property type="term" value="F:catalytic activity"/>
    <property type="evidence" value="ECO:0007669"/>
    <property type="project" value="InterPro"/>
</dbReference>
<dbReference type="Proteomes" id="UP000501705">
    <property type="component" value="Chromosome"/>
</dbReference>
<accession>A0A6G9Y0R7</accession>
<dbReference type="InterPro" id="IPR050128">
    <property type="entry name" value="Sulfate_adenylyltrnsfr_sub2"/>
</dbReference>
<evidence type="ECO:0000259" key="1">
    <source>
        <dbReference type="Pfam" id="PF01507"/>
    </source>
</evidence>
<dbReference type="EMBL" id="CP046171">
    <property type="protein sequence ID" value="QIS06798.1"/>
    <property type="molecule type" value="Genomic_DNA"/>
</dbReference>
<evidence type="ECO:0000313" key="2">
    <source>
        <dbReference type="EMBL" id="QIS06798.1"/>
    </source>
</evidence>
<dbReference type="Pfam" id="PF01507">
    <property type="entry name" value="PAPS_reduct"/>
    <property type="match status" value="1"/>
</dbReference>